<evidence type="ECO:0000313" key="1">
    <source>
        <dbReference type="EMBL" id="GMF82437.1"/>
    </source>
</evidence>
<dbReference type="EMBL" id="BSXT01011312">
    <property type="protein sequence ID" value="GMF82437.1"/>
    <property type="molecule type" value="Genomic_DNA"/>
</dbReference>
<evidence type="ECO:0000313" key="2">
    <source>
        <dbReference type="Proteomes" id="UP001165121"/>
    </source>
</evidence>
<dbReference type="Proteomes" id="UP001165121">
    <property type="component" value="Unassembled WGS sequence"/>
</dbReference>
<protein>
    <submittedName>
        <fullName evidence="1">Unnamed protein product</fullName>
    </submittedName>
</protein>
<organism evidence="1 2">
    <name type="scientific">Phytophthora fragariaefolia</name>
    <dbReference type="NCBI Taxonomy" id="1490495"/>
    <lineage>
        <taxon>Eukaryota</taxon>
        <taxon>Sar</taxon>
        <taxon>Stramenopiles</taxon>
        <taxon>Oomycota</taxon>
        <taxon>Peronosporomycetes</taxon>
        <taxon>Peronosporales</taxon>
        <taxon>Peronosporaceae</taxon>
        <taxon>Phytophthora</taxon>
    </lineage>
</organism>
<dbReference type="AlphaFoldDB" id="A0A9W6YH26"/>
<sequence>MDRVLPIRHPALKSGHPVIKTMDAIPQFARNLDPVQTLVQRIKIIAAAIDALVNVLDEQPQLTQALRELSHHARPRQRPLRQRGVHLPCCSTSREIATSTWNVFWRDVGAVGKTSIW</sequence>
<accession>A0A9W6YH26</accession>
<gene>
    <name evidence="1" type="ORF">Pfra01_002887600</name>
</gene>
<comment type="caution">
    <text evidence="1">The sequence shown here is derived from an EMBL/GenBank/DDBJ whole genome shotgun (WGS) entry which is preliminary data.</text>
</comment>
<keyword evidence="2" id="KW-1185">Reference proteome</keyword>
<reference evidence="1" key="1">
    <citation type="submission" date="2023-04" db="EMBL/GenBank/DDBJ databases">
        <title>Phytophthora fragariaefolia NBRC 109709.</title>
        <authorList>
            <person name="Ichikawa N."/>
            <person name="Sato H."/>
            <person name="Tonouchi N."/>
        </authorList>
    </citation>
    <scope>NUCLEOTIDE SEQUENCE</scope>
    <source>
        <strain evidence="1">NBRC 109709</strain>
    </source>
</reference>
<proteinExistence type="predicted"/>
<name>A0A9W6YH26_9STRA</name>